<dbReference type="EMBL" id="SOCP01000020">
    <property type="protein sequence ID" value="TDV41427.1"/>
    <property type="molecule type" value="Genomic_DNA"/>
</dbReference>
<evidence type="ECO:0000256" key="1">
    <source>
        <dbReference type="SAM" id="Phobius"/>
    </source>
</evidence>
<proteinExistence type="predicted"/>
<keyword evidence="1" id="KW-0472">Membrane</keyword>
<dbReference type="Proteomes" id="UP000294927">
    <property type="component" value="Unassembled WGS sequence"/>
</dbReference>
<feature type="transmembrane region" description="Helical" evidence="1">
    <location>
        <begin position="97"/>
        <end position="116"/>
    </location>
</feature>
<keyword evidence="1" id="KW-1133">Transmembrane helix</keyword>
<protein>
    <recommendedName>
        <fullName evidence="4">DUF2269 domain-containing protein</fullName>
    </recommendedName>
</protein>
<feature type="transmembrane region" description="Helical" evidence="1">
    <location>
        <begin position="20"/>
        <end position="41"/>
    </location>
</feature>
<dbReference type="RefSeq" id="WP_133907786.1">
    <property type="nucleotide sequence ID" value="NZ_SOCP01000020.1"/>
</dbReference>
<dbReference type="OrthoDB" id="8082651at2"/>
<evidence type="ECO:0000313" key="3">
    <source>
        <dbReference type="Proteomes" id="UP000294927"/>
    </source>
</evidence>
<sequence>MTVTTERPTRRLTPTTRKWLLVLHVVASVGWLGLNVGNLTLEITGLTTDDPTTQHTALGALYLIGGPLLIPVSLLAYLSGIALGFYSKWGVVRYRWVLVKFSLTTVAVVLVPLSLLPGLRELSTLMAGTPTDQLADLGGIGSDMLAAGLVSTGMYLTNAILSVLKPWGRTRAVS</sequence>
<evidence type="ECO:0008006" key="4">
    <source>
        <dbReference type="Google" id="ProtNLM"/>
    </source>
</evidence>
<keyword evidence="3" id="KW-1185">Reference proteome</keyword>
<feature type="transmembrane region" description="Helical" evidence="1">
    <location>
        <begin position="61"/>
        <end position="85"/>
    </location>
</feature>
<accession>A0A4R7UZ35</accession>
<reference evidence="2 3" key="1">
    <citation type="submission" date="2019-03" db="EMBL/GenBank/DDBJ databases">
        <title>Genomic Encyclopedia of Archaeal and Bacterial Type Strains, Phase II (KMG-II): from individual species to whole genera.</title>
        <authorList>
            <person name="Goeker M."/>
        </authorList>
    </citation>
    <scope>NUCLEOTIDE SEQUENCE [LARGE SCALE GENOMIC DNA]</scope>
    <source>
        <strain evidence="2 3">DSM 45499</strain>
    </source>
</reference>
<comment type="caution">
    <text evidence="2">The sequence shown here is derived from an EMBL/GenBank/DDBJ whole genome shotgun (WGS) entry which is preliminary data.</text>
</comment>
<feature type="transmembrane region" description="Helical" evidence="1">
    <location>
        <begin position="144"/>
        <end position="164"/>
    </location>
</feature>
<organism evidence="2 3">
    <name type="scientific">Actinophytocola oryzae</name>
    <dbReference type="NCBI Taxonomy" id="502181"/>
    <lineage>
        <taxon>Bacteria</taxon>
        <taxon>Bacillati</taxon>
        <taxon>Actinomycetota</taxon>
        <taxon>Actinomycetes</taxon>
        <taxon>Pseudonocardiales</taxon>
        <taxon>Pseudonocardiaceae</taxon>
    </lineage>
</organism>
<evidence type="ECO:0000313" key="2">
    <source>
        <dbReference type="EMBL" id="TDV41427.1"/>
    </source>
</evidence>
<keyword evidence="1" id="KW-0812">Transmembrane</keyword>
<name>A0A4R7UZ35_9PSEU</name>
<gene>
    <name evidence="2" type="ORF">CLV71_120117</name>
</gene>
<dbReference type="AlphaFoldDB" id="A0A4R7UZ35"/>